<evidence type="ECO:0000256" key="1">
    <source>
        <dbReference type="ARBA" id="ARBA00005568"/>
    </source>
</evidence>
<keyword evidence="6" id="KW-1185">Reference proteome</keyword>
<evidence type="ECO:0000313" key="6">
    <source>
        <dbReference type="Proteomes" id="UP000280296"/>
    </source>
</evidence>
<proteinExistence type="inferred from homology"/>
<dbReference type="GO" id="GO:0016832">
    <property type="term" value="F:aldehyde-lyase activity"/>
    <property type="evidence" value="ECO:0007669"/>
    <property type="project" value="TreeGrafter"/>
</dbReference>
<evidence type="ECO:0000256" key="3">
    <source>
        <dbReference type="ARBA" id="ARBA00023239"/>
    </source>
</evidence>
<organism evidence="5 6">
    <name type="scientific">Tautonia sociabilis</name>
    <dbReference type="NCBI Taxonomy" id="2080755"/>
    <lineage>
        <taxon>Bacteria</taxon>
        <taxon>Pseudomonadati</taxon>
        <taxon>Planctomycetota</taxon>
        <taxon>Planctomycetia</taxon>
        <taxon>Isosphaerales</taxon>
        <taxon>Isosphaeraceae</taxon>
        <taxon>Tautonia</taxon>
    </lineage>
</organism>
<reference evidence="5 6" key="1">
    <citation type="submission" date="2018-12" db="EMBL/GenBank/DDBJ databases">
        <authorList>
            <person name="Toschakov S.V."/>
        </authorList>
    </citation>
    <scope>NUCLEOTIDE SEQUENCE [LARGE SCALE GENOMIC DNA]</scope>
    <source>
        <strain evidence="5 6">GM2012</strain>
    </source>
</reference>
<accession>A0A432MDP0</accession>
<protein>
    <submittedName>
        <fullName evidence="5">Aldolase</fullName>
    </submittedName>
</protein>
<dbReference type="InterPro" id="IPR050251">
    <property type="entry name" value="HpcH-HpaI_aldolase"/>
</dbReference>
<dbReference type="Gene3D" id="3.20.20.60">
    <property type="entry name" value="Phosphoenolpyruvate-binding domains"/>
    <property type="match status" value="1"/>
</dbReference>
<comment type="caution">
    <text evidence="5">The sequence shown here is derived from an EMBL/GenBank/DDBJ whole genome shotgun (WGS) entry which is preliminary data.</text>
</comment>
<sequence>MPRIKDRLAQGKVVRLFGVGQLFHPKIIEILGEHGGYDGLWLDQEHAGLSLKEIELAVLAARGYGLDHFVRLPATDYASIMRPLEIGAGGVMVSMVRSAEEAERAVRWAKFWPRGERGMNGGNRDGRFGLTPLAEYAERKNAETFVGIQIETAGAIASIAEIAAVPDVDLLFVGPADLSQVLGVTGQFEHPKCFEAIERIADACRAAGKPWGVVPRGPEYADRMYALGCRMFVGGLDIHALHEGIRSFKSRYAALFDQD</sequence>
<dbReference type="Pfam" id="PF03328">
    <property type="entry name" value="HpcH_HpaI"/>
    <property type="match status" value="1"/>
</dbReference>
<name>A0A432MDP0_9BACT</name>
<keyword evidence="3" id="KW-0456">Lyase</keyword>
<dbReference type="InterPro" id="IPR015813">
    <property type="entry name" value="Pyrv/PenolPyrv_kinase-like_dom"/>
</dbReference>
<dbReference type="PANTHER" id="PTHR30502:SF0">
    <property type="entry name" value="PHOSPHOENOLPYRUVATE CARBOXYLASE FAMILY PROTEIN"/>
    <property type="match status" value="1"/>
</dbReference>
<evidence type="ECO:0000259" key="4">
    <source>
        <dbReference type="Pfam" id="PF03328"/>
    </source>
</evidence>
<dbReference type="SUPFAM" id="SSF51621">
    <property type="entry name" value="Phosphoenolpyruvate/pyruvate domain"/>
    <property type="match status" value="1"/>
</dbReference>
<evidence type="ECO:0000256" key="2">
    <source>
        <dbReference type="ARBA" id="ARBA00022723"/>
    </source>
</evidence>
<feature type="domain" description="HpcH/HpaI aldolase/citrate lyase" evidence="4">
    <location>
        <begin position="23"/>
        <end position="240"/>
    </location>
</feature>
<dbReference type="GO" id="GO:0005737">
    <property type="term" value="C:cytoplasm"/>
    <property type="evidence" value="ECO:0007669"/>
    <property type="project" value="TreeGrafter"/>
</dbReference>
<dbReference type="Proteomes" id="UP000280296">
    <property type="component" value="Unassembled WGS sequence"/>
</dbReference>
<dbReference type="OrthoDB" id="86160at2"/>
<gene>
    <name evidence="5" type="ORF">TsocGM_22925</name>
</gene>
<dbReference type="AlphaFoldDB" id="A0A432MDP0"/>
<dbReference type="RefSeq" id="WP_126727791.1">
    <property type="nucleotide sequence ID" value="NZ_RYZH01000066.1"/>
</dbReference>
<comment type="similarity">
    <text evidence="1">Belongs to the HpcH/HpaI aldolase family.</text>
</comment>
<keyword evidence="2" id="KW-0479">Metal-binding</keyword>
<evidence type="ECO:0000313" key="5">
    <source>
        <dbReference type="EMBL" id="RUL82955.1"/>
    </source>
</evidence>
<dbReference type="InterPro" id="IPR005000">
    <property type="entry name" value="Aldolase/citrate-lyase_domain"/>
</dbReference>
<dbReference type="GO" id="GO:0046872">
    <property type="term" value="F:metal ion binding"/>
    <property type="evidence" value="ECO:0007669"/>
    <property type="project" value="UniProtKB-KW"/>
</dbReference>
<reference evidence="5 6" key="2">
    <citation type="submission" date="2019-01" db="EMBL/GenBank/DDBJ databases">
        <title>Tautonia sociabilis, a novel thermotolerant planctomycete of Isosphaeraceae family, isolated from a 4000 m deep subterranean habitat.</title>
        <authorList>
            <person name="Kovaleva O.L."/>
            <person name="Elcheninov A.G."/>
            <person name="Van Heerden E."/>
            <person name="Toshchakov S.V."/>
            <person name="Novikov A."/>
            <person name="Bonch-Osmolovskaya E.A."/>
            <person name="Kublanov I.V."/>
        </authorList>
    </citation>
    <scope>NUCLEOTIDE SEQUENCE [LARGE SCALE GENOMIC DNA]</scope>
    <source>
        <strain evidence="5 6">GM2012</strain>
    </source>
</reference>
<dbReference type="InterPro" id="IPR040442">
    <property type="entry name" value="Pyrv_kinase-like_dom_sf"/>
</dbReference>
<dbReference type="PANTHER" id="PTHR30502">
    <property type="entry name" value="2-KETO-3-DEOXY-L-RHAMNONATE ALDOLASE"/>
    <property type="match status" value="1"/>
</dbReference>
<dbReference type="EMBL" id="RYZH01000066">
    <property type="protein sequence ID" value="RUL82955.1"/>
    <property type="molecule type" value="Genomic_DNA"/>
</dbReference>